<evidence type="ECO:0000313" key="3">
    <source>
        <dbReference type="EMBL" id="SDE15051.1"/>
    </source>
</evidence>
<proteinExistence type="predicted"/>
<dbReference type="STRING" id="1391627.SAMN05216464_104137"/>
<dbReference type="AlphaFoldDB" id="A0A1G7AJQ9"/>
<dbReference type="RefSeq" id="WP_091149582.1">
    <property type="nucleotide sequence ID" value="NZ_FNAI01000004.1"/>
</dbReference>
<sequence length="193" mass="20725">MKKYLLSAALLIAVSISAKAQFSLGVKGGVNFSKINTDNLKESTLTGYQAGLFARVGNSLYLQPELYLSGTGGKFTSSDNGQDYNAKVRFTNLNLPVLVGKSFGEKDLNFRIMAGPVYTYILDKNESLSGNASGAVADFGNYKNSTLGYQVGAGVDIGSITADLRYEGGLTKVNENFGQRQNLWALSVGFKIF</sequence>
<dbReference type="EMBL" id="FNAI01000004">
    <property type="protein sequence ID" value="SDE15051.1"/>
    <property type="molecule type" value="Genomic_DNA"/>
</dbReference>
<feature type="signal peptide" evidence="1">
    <location>
        <begin position="1"/>
        <end position="20"/>
    </location>
</feature>
<feature type="domain" description="Outer membrane protein beta-barrel" evidence="2">
    <location>
        <begin position="21"/>
        <end position="173"/>
    </location>
</feature>
<evidence type="ECO:0000313" key="4">
    <source>
        <dbReference type="Proteomes" id="UP000199072"/>
    </source>
</evidence>
<dbReference type="Pfam" id="PF13568">
    <property type="entry name" value="OMP_b-brl_2"/>
    <property type="match status" value="1"/>
</dbReference>
<reference evidence="3 4" key="1">
    <citation type="submission" date="2016-10" db="EMBL/GenBank/DDBJ databases">
        <authorList>
            <person name="de Groot N.N."/>
        </authorList>
    </citation>
    <scope>NUCLEOTIDE SEQUENCE [LARGE SCALE GENOMIC DNA]</scope>
    <source>
        <strain evidence="3 4">47C3B</strain>
    </source>
</reference>
<organism evidence="3 4">
    <name type="scientific">Mucilaginibacter pineti</name>
    <dbReference type="NCBI Taxonomy" id="1391627"/>
    <lineage>
        <taxon>Bacteria</taxon>
        <taxon>Pseudomonadati</taxon>
        <taxon>Bacteroidota</taxon>
        <taxon>Sphingobacteriia</taxon>
        <taxon>Sphingobacteriales</taxon>
        <taxon>Sphingobacteriaceae</taxon>
        <taxon>Mucilaginibacter</taxon>
    </lineage>
</organism>
<dbReference type="Proteomes" id="UP000199072">
    <property type="component" value="Unassembled WGS sequence"/>
</dbReference>
<accession>A0A1G7AJQ9</accession>
<feature type="chain" id="PRO_5011494884" evidence="1">
    <location>
        <begin position="21"/>
        <end position="193"/>
    </location>
</feature>
<evidence type="ECO:0000259" key="2">
    <source>
        <dbReference type="Pfam" id="PF13568"/>
    </source>
</evidence>
<keyword evidence="1" id="KW-0732">Signal</keyword>
<protein>
    <submittedName>
        <fullName evidence="3">Outer membrane protein beta-barrel domain-containing protein</fullName>
    </submittedName>
</protein>
<gene>
    <name evidence="3" type="ORF">SAMN05216464_104137</name>
</gene>
<name>A0A1G7AJQ9_9SPHI</name>
<dbReference type="InterPro" id="IPR036709">
    <property type="entry name" value="Autotransporte_beta_dom_sf"/>
</dbReference>
<dbReference type="InterPro" id="IPR025665">
    <property type="entry name" value="Beta-barrel_OMP_2"/>
</dbReference>
<keyword evidence="4" id="KW-1185">Reference proteome</keyword>
<dbReference type="OrthoDB" id="753334at2"/>
<dbReference type="SUPFAM" id="SSF103515">
    <property type="entry name" value="Autotransporter"/>
    <property type="match status" value="1"/>
</dbReference>
<evidence type="ECO:0000256" key="1">
    <source>
        <dbReference type="SAM" id="SignalP"/>
    </source>
</evidence>